<gene>
    <name evidence="1" type="ORF">MCOR_16333</name>
</gene>
<organism evidence="1 2">
    <name type="scientific">Mytilus coruscus</name>
    <name type="common">Sea mussel</name>
    <dbReference type="NCBI Taxonomy" id="42192"/>
    <lineage>
        <taxon>Eukaryota</taxon>
        <taxon>Metazoa</taxon>
        <taxon>Spiralia</taxon>
        <taxon>Lophotrochozoa</taxon>
        <taxon>Mollusca</taxon>
        <taxon>Bivalvia</taxon>
        <taxon>Autobranchia</taxon>
        <taxon>Pteriomorphia</taxon>
        <taxon>Mytilida</taxon>
        <taxon>Mytiloidea</taxon>
        <taxon>Mytilidae</taxon>
        <taxon>Mytilinae</taxon>
        <taxon>Mytilus</taxon>
    </lineage>
</organism>
<protein>
    <recommendedName>
        <fullName evidence="3">SWIM-type domain-containing protein</fullName>
    </recommendedName>
</protein>
<name>A0A6J8BE64_MYTCO</name>
<evidence type="ECO:0000313" key="2">
    <source>
        <dbReference type="Proteomes" id="UP000507470"/>
    </source>
</evidence>
<reference evidence="1 2" key="1">
    <citation type="submission" date="2020-06" db="EMBL/GenBank/DDBJ databases">
        <authorList>
            <person name="Li R."/>
            <person name="Bekaert M."/>
        </authorList>
    </citation>
    <scope>NUCLEOTIDE SEQUENCE [LARGE SCALE GENOMIC DNA]</scope>
    <source>
        <strain evidence="2">wild</strain>
    </source>
</reference>
<keyword evidence="2" id="KW-1185">Reference proteome</keyword>
<dbReference type="EMBL" id="CACVKT020002884">
    <property type="protein sequence ID" value="CAC5380367.1"/>
    <property type="molecule type" value="Genomic_DNA"/>
</dbReference>
<sequence length="276" mass="31856">MIPGRRKTYCQCQHLIVISTNIPYRILVDIFNDASQISTKKGNIIQSPGCTDIFYVADNKSKKAKEVAVNFKSWNIKCEKVCFRFNAYSICEHTLALAESRGGLRDYLAKYKLKKNRVTVTKISNFGLSKTRGKKASSATLKRKGSANKQSLEVNEYRQDTEVQRPDLNKQPFHLTFIAGIIRKCYGCGQSFSDKHRNVPNDLVLKRYDHRMYLSPRSKILKQSVSLQNTYFHLNVDCARKKDPQFEFQDVLIHNEIKQSLSDEHLLLLESLEIQR</sequence>
<dbReference type="OrthoDB" id="6119446at2759"/>
<accession>A0A6J8BE64</accession>
<dbReference type="Proteomes" id="UP000507470">
    <property type="component" value="Unassembled WGS sequence"/>
</dbReference>
<proteinExistence type="predicted"/>
<evidence type="ECO:0000313" key="1">
    <source>
        <dbReference type="EMBL" id="CAC5380367.1"/>
    </source>
</evidence>
<dbReference type="AlphaFoldDB" id="A0A6J8BE64"/>
<evidence type="ECO:0008006" key="3">
    <source>
        <dbReference type="Google" id="ProtNLM"/>
    </source>
</evidence>